<keyword evidence="7 8" id="KW-0812">Transmembrane</keyword>
<evidence type="ECO:0000313" key="11">
    <source>
        <dbReference type="EMBL" id="VDP65586.1"/>
    </source>
</evidence>
<name>A0A183A5B8_9TREM</name>
<dbReference type="PANTHER" id="PTHR24035">
    <property type="entry name" value="MULTIPLE EPIDERMAL GROWTH FACTOR-LIKE DOMAINS PROTEIN"/>
    <property type="match status" value="1"/>
</dbReference>
<evidence type="ECO:0000256" key="7">
    <source>
        <dbReference type="RuleBase" id="RU280815"/>
    </source>
</evidence>
<evidence type="ECO:0000256" key="8">
    <source>
        <dbReference type="SAM" id="Phobius"/>
    </source>
</evidence>
<reference evidence="11 12" key="2">
    <citation type="submission" date="2018-11" db="EMBL/GenBank/DDBJ databases">
        <authorList>
            <consortium name="Pathogen Informatics"/>
        </authorList>
    </citation>
    <scope>NUCLEOTIDE SEQUENCE [LARGE SCALE GENOMIC DNA]</scope>
    <source>
        <strain evidence="11 12">Egypt</strain>
    </source>
</reference>
<dbReference type="PROSITE" id="PS50026">
    <property type="entry name" value="EGF_3"/>
    <property type="match status" value="1"/>
</dbReference>
<feature type="disulfide bond" evidence="5">
    <location>
        <begin position="109"/>
        <end position="118"/>
    </location>
</feature>
<feature type="disulfide bond" evidence="6">
    <location>
        <begin position="60"/>
        <end position="72"/>
    </location>
</feature>
<keyword evidence="3 7" id="KW-0677">Repeat</keyword>
<dbReference type="SUPFAM" id="SSF57196">
    <property type="entry name" value="EGF/Laminin"/>
    <property type="match status" value="1"/>
</dbReference>
<feature type="disulfide bond" evidence="5">
    <location>
        <begin position="90"/>
        <end position="107"/>
    </location>
</feature>
<evidence type="ECO:0000259" key="10">
    <source>
        <dbReference type="PROSITE" id="PS51051"/>
    </source>
</evidence>
<accession>A0A183A5B8</accession>
<dbReference type="PANTHER" id="PTHR24035:SF109">
    <property type="entry name" value="PROTEIN DRAPER"/>
    <property type="match status" value="1"/>
</dbReference>
<organism evidence="13">
    <name type="scientific">Echinostoma caproni</name>
    <dbReference type="NCBI Taxonomy" id="27848"/>
    <lineage>
        <taxon>Eukaryota</taxon>
        <taxon>Metazoa</taxon>
        <taxon>Spiralia</taxon>
        <taxon>Lophotrochozoa</taxon>
        <taxon>Platyhelminthes</taxon>
        <taxon>Trematoda</taxon>
        <taxon>Digenea</taxon>
        <taxon>Plagiorchiida</taxon>
        <taxon>Echinostomata</taxon>
        <taxon>Echinostomatoidea</taxon>
        <taxon>Echinostomatidae</taxon>
        <taxon>Echinostoma</taxon>
    </lineage>
</organism>
<dbReference type="OrthoDB" id="283575at2759"/>
<reference evidence="13" key="1">
    <citation type="submission" date="2016-06" db="UniProtKB">
        <authorList>
            <consortium name="WormBaseParasite"/>
        </authorList>
    </citation>
    <scope>IDENTIFICATION</scope>
</reference>
<feature type="domain" description="EGF-like" evidence="9">
    <location>
        <begin position="77"/>
        <end position="119"/>
    </location>
</feature>
<dbReference type="Gene3D" id="2.10.25.10">
    <property type="entry name" value="Laminin"/>
    <property type="match status" value="1"/>
</dbReference>
<evidence type="ECO:0000313" key="12">
    <source>
        <dbReference type="Proteomes" id="UP000272942"/>
    </source>
</evidence>
<dbReference type="WBParaSite" id="ECPE_0000215301-mRNA-1">
    <property type="protein sequence ID" value="ECPE_0000215301-mRNA-1"/>
    <property type="gene ID" value="ECPE_0000215301"/>
</dbReference>
<dbReference type="GO" id="GO:0007154">
    <property type="term" value="P:cell communication"/>
    <property type="evidence" value="ECO:0007669"/>
    <property type="project" value="InterPro"/>
</dbReference>
<protein>
    <recommendedName>
        <fullName evidence="7">Delta-like protein</fullName>
    </recommendedName>
</protein>
<evidence type="ECO:0000313" key="13">
    <source>
        <dbReference type="WBParaSite" id="ECPE_0000215301-mRNA-1"/>
    </source>
</evidence>
<comment type="subcellular location">
    <subcellularLocation>
        <location evidence="7">Membrane</location>
        <topology evidence="7">Single-pass type I membrane protein</topology>
    </subcellularLocation>
</comment>
<keyword evidence="7 8" id="KW-0472">Membrane</keyword>
<gene>
    <name evidence="11" type="ORF">ECPE_LOCUS2153</name>
</gene>
<evidence type="ECO:0000256" key="3">
    <source>
        <dbReference type="ARBA" id="ARBA00022737"/>
    </source>
</evidence>
<dbReference type="PROSITE" id="PS00022">
    <property type="entry name" value="EGF_1"/>
    <property type="match status" value="1"/>
</dbReference>
<dbReference type="SMART" id="SM00051">
    <property type="entry name" value="DSL"/>
    <property type="match status" value="1"/>
</dbReference>
<dbReference type="PROSITE" id="PS51051">
    <property type="entry name" value="DSL"/>
    <property type="match status" value="1"/>
</dbReference>
<dbReference type="Proteomes" id="UP000272942">
    <property type="component" value="Unassembled WGS sequence"/>
</dbReference>
<sequence>MNPTDQWVEHQRELTSATESSHTTANYVNQSTSDAVPHLVLRVRLECEQYFYGLDCGQFCQPMRGPHGNFICDPETGTQQCLPGWTGERCTQGGSCEVQPDSGQLICHCPPGFTGIQCDEIMSGNITDEYPSPDLEEQTSNQTQPIPLNSLTFLSNVYRSSLMLFLLTFVLLLCVAILAHCIRSYHHHQTKPRYVHQSQLTYPHIANNLSAEIVRNPMHANYEEKALHSLDWTRSERAQTVTVFSSKCTPNLDKVLLIQNVFKSKYPPLPESYPTSDNMFNGFATRSGCRAQSKPQLTGWFSGQIRPFTIRLSLPSQPDRSSSV</sequence>
<keyword evidence="7 8" id="KW-1133">Transmembrane helix</keyword>
<dbReference type="Pfam" id="PF01414">
    <property type="entry name" value="DSL"/>
    <property type="match status" value="1"/>
</dbReference>
<evidence type="ECO:0000259" key="9">
    <source>
        <dbReference type="PROSITE" id="PS50026"/>
    </source>
</evidence>
<evidence type="ECO:0000256" key="4">
    <source>
        <dbReference type="ARBA" id="ARBA00023157"/>
    </source>
</evidence>
<proteinExistence type="predicted"/>
<feature type="domain" description="DSL" evidence="10">
    <location>
        <begin position="45"/>
        <end position="90"/>
    </location>
</feature>
<dbReference type="InterPro" id="IPR052108">
    <property type="entry name" value="MEGF/SIB"/>
</dbReference>
<dbReference type="GO" id="GO:0016020">
    <property type="term" value="C:membrane"/>
    <property type="evidence" value="ECO:0007669"/>
    <property type="project" value="UniProtKB-SubCell"/>
</dbReference>
<keyword evidence="2 5" id="KW-0245">EGF-like domain</keyword>
<keyword evidence="1 7" id="KW-0217">Developmental protein</keyword>
<feature type="transmembrane region" description="Helical" evidence="8">
    <location>
        <begin position="162"/>
        <end position="182"/>
    </location>
</feature>
<evidence type="ECO:0000256" key="1">
    <source>
        <dbReference type="ARBA" id="ARBA00022473"/>
    </source>
</evidence>
<feature type="disulfide bond" evidence="6">
    <location>
        <begin position="81"/>
        <end position="90"/>
    </location>
</feature>
<evidence type="ECO:0000256" key="5">
    <source>
        <dbReference type="PROSITE-ProRule" id="PRU00076"/>
    </source>
</evidence>
<comment type="function">
    <text evidence="7">Putative Notch ligand involved in the mediation of Notch signaling.</text>
</comment>
<feature type="disulfide bond" evidence="6">
    <location>
        <begin position="47"/>
        <end position="56"/>
    </location>
</feature>
<dbReference type="InterPro" id="IPR000742">
    <property type="entry name" value="EGF"/>
</dbReference>
<dbReference type="PROSITE" id="PS01186">
    <property type="entry name" value="EGF_2"/>
    <property type="match status" value="1"/>
</dbReference>
<evidence type="ECO:0000256" key="6">
    <source>
        <dbReference type="PROSITE-ProRule" id="PRU00377"/>
    </source>
</evidence>
<keyword evidence="7" id="KW-0732">Signal</keyword>
<dbReference type="AlphaFoldDB" id="A0A183A5B8"/>
<dbReference type="InterPro" id="IPR001774">
    <property type="entry name" value="DSL"/>
</dbReference>
<dbReference type="EMBL" id="UZAN01039439">
    <property type="protein sequence ID" value="VDP65586.1"/>
    <property type="molecule type" value="Genomic_DNA"/>
</dbReference>
<comment type="caution">
    <text evidence="5">Lacks conserved residue(s) required for the propagation of feature annotation.</text>
</comment>
<dbReference type="Gene3D" id="2.10.25.140">
    <property type="match status" value="1"/>
</dbReference>
<evidence type="ECO:0000256" key="2">
    <source>
        <dbReference type="ARBA" id="ARBA00022536"/>
    </source>
</evidence>
<keyword evidence="4 5" id="KW-1015">Disulfide bond</keyword>
<keyword evidence="12" id="KW-1185">Reference proteome</keyword>